<protein>
    <recommendedName>
        <fullName evidence="6">ADP-ribosylation factor family protein</fullName>
    </recommendedName>
</protein>
<dbReference type="GO" id="GO:0003924">
    <property type="term" value="F:GTPase activity"/>
    <property type="evidence" value="ECO:0007669"/>
    <property type="project" value="InterPro"/>
</dbReference>
<proteinExistence type="predicted"/>
<evidence type="ECO:0008006" key="6">
    <source>
        <dbReference type="Google" id="ProtNLM"/>
    </source>
</evidence>
<keyword evidence="2 3" id="KW-0342">GTP-binding</keyword>
<evidence type="ECO:0000313" key="4">
    <source>
        <dbReference type="EMBL" id="PIO67140.1"/>
    </source>
</evidence>
<dbReference type="Proteomes" id="UP000230423">
    <property type="component" value="Unassembled WGS sequence"/>
</dbReference>
<evidence type="ECO:0000256" key="3">
    <source>
        <dbReference type="PIRSR" id="PIRSR606689-1"/>
    </source>
</evidence>
<dbReference type="InterPro" id="IPR024156">
    <property type="entry name" value="Small_GTPase_ARF"/>
</dbReference>
<accession>A0A2G9UCE7</accession>
<dbReference type="AlphaFoldDB" id="A0A2G9UCE7"/>
<feature type="non-terminal residue" evidence="4">
    <location>
        <position position="1"/>
    </location>
</feature>
<dbReference type="OrthoDB" id="5791078at2759"/>
<feature type="binding site" evidence="3">
    <location>
        <begin position="27"/>
        <end position="30"/>
    </location>
    <ligand>
        <name>GTP</name>
        <dbReference type="ChEBI" id="CHEBI:37565"/>
    </ligand>
</feature>
<name>A0A2G9UCE7_TELCI</name>
<evidence type="ECO:0000313" key="5">
    <source>
        <dbReference type="Proteomes" id="UP000230423"/>
    </source>
</evidence>
<keyword evidence="5" id="KW-1185">Reference proteome</keyword>
<dbReference type="EMBL" id="KZ347790">
    <property type="protein sequence ID" value="PIO67140.1"/>
    <property type="molecule type" value="Genomic_DNA"/>
</dbReference>
<gene>
    <name evidence="4" type="ORF">TELCIR_11124</name>
</gene>
<dbReference type="InterPro" id="IPR006689">
    <property type="entry name" value="Small_GTPase_ARF/SAR"/>
</dbReference>
<reference evidence="4 5" key="1">
    <citation type="submission" date="2015-09" db="EMBL/GenBank/DDBJ databases">
        <title>Draft genome of the parasitic nematode Teladorsagia circumcincta isolate WARC Sus (inbred).</title>
        <authorList>
            <person name="Mitreva M."/>
        </authorList>
    </citation>
    <scope>NUCLEOTIDE SEQUENCE [LARGE SCALE GENOMIC DNA]</scope>
    <source>
        <strain evidence="4 5">S</strain>
    </source>
</reference>
<dbReference type="GO" id="GO:0005525">
    <property type="term" value="F:GTP binding"/>
    <property type="evidence" value="ECO:0007669"/>
    <property type="project" value="UniProtKB-KW"/>
</dbReference>
<sequence>VDEARVELHRIINDREMKDAIILVFANKQDLADAMKPHEIQDKLGLTRIRDRNWYVQPTCAAAGKVTEIELITHICGVPTVQFEVENSTASGFQYTVIDDATSALISYCTLSIAGGVPESISTTIKRIDDLEEGKEIKMGGWEIQIQERIATQGSHTLPPDSFPSDQVLPTQPIPLQRTSFKRSLNSSPYSQPSEPQAALADGAVGSMPCVKRSDTSENSSRKKFKCPLTVTETHEVGDSKRRQGDSLRMQFSTLLMHHKLELELRSMIKVSRSVD</sequence>
<dbReference type="PANTHER" id="PTHR11711">
    <property type="entry name" value="ADP RIBOSYLATION FACTOR-RELATED"/>
    <property type="match status" value="1"/>
</dbReference>
<dbReference type="InterPro" id="IPR027417">
    <property type="entry name" value="P-loop_NTPase"/>
</dbReference>
<evidence type="ECO:0000256" key="2">
    <source>
        <dbReference type="ARBA" id="ARBA00023134"/>
    </source>
</evidence>
<dbReference type="SUPFAM" id="SSF52540">
    <property type="entry name" value="P-loop containing nucleoside triphosphate hydrolases"/>
    <property type="match status" value="1"/>
</dbReference>
<evidence type="ECO:0000256" key="1">
    <source>
        <dbReference type="ARBA" id="ARBA00022741"/>
    </source>
</evidence>
<dbReference type="Pfam" id="PF00025">
    <property type="entry name" value="Arf"/>
    <property type="match status" value="1"/>
</dbReference>
<dbReference type="Gene3D" id="3.40.50.300">
    <property type="entry name" value="P-loop containing nucleotide triphosphate hydrolases"/>
    <property type="match status" value="1"/>
</dbReference>
<organism evidence="4 5">
    <name type="scientific">Teladorsagia circumcincta</name>
    <name type="common">Brown stomach worm</name>
    <name type="synonym">Ostertagia circumcincta</name>
    <dbReference type="NCBI Taxonomy" id="45464"/>
    <lineage>
        <taxon>Eukaryota</taxon>
        <taxon>Metazoa</taxon>
        <taxon>Ecdysozoa</taxon>
        <taxon>Nematoda</taxon>
        <taxon>Chromadorea</taxon>
        <taxon>Rhabditida</taxon>
        <taxon>Rhabditina</taxon>
        <taxon>Rhabditomorpha</taxon>
        <taxon>Strongyloidea</taxon>
        <taxon>Trichostrongylidae</taxon>
        <taxon>Teladorsagia</taxon>
    </lineage>
</organism>
<keyword evidence="1 3" id="KW-0547">Nucleotide-binding</keyword>